<sequence>MKSRTLLIIAFLFTNIALIAATIWWLNKPEPLAFTCQGQLNFKESRDNNPFNFDGQIVMHFNPDGSGYFIMTGSLMANEKTHTVSRQENFSWRNLHDSLYEIHIQNIERFSHDRVPDKIFEAYTAGILLGQKRLLSIQRTPEHATIIGNFYSPLLLCAN</sequence>
<evidence type="ECO:0000313" key="2">
    <source>
        <dbReference type="EMBL" id="CAH6661954.1"/>
    </source>
</evidence>
<name>A0ABN8TK87_9ENTR</name>
<keyword evidence="3" id="KW-1185">Reference proteome</keyword>
<protein>
    <submittedName>
        <fullName evidence="2">FidL-like putative membrane protein</fullName>
    </submittedName>
</protein>
<accession>A0ABN8TK87</accession>
<comment type="caution">
    <text evidence="2">The sequence shown here is derived from an EMBL/GenBank/DDBJ whole genome shotgun (WGS) entry which is preliminary data.</text>
</comment>
<proteinExistence type="predicted"/>
<feature type="transmembrane region" description="Helical" evidence="1">
    <location>
        <begin position="7"/>
        <end position="26"/>
    </location>
</feature>
<reference evidence="2" key="1">
    <citation type="submission" date="2022-05" db="EMBL/GenBank/DDBJ databases">
        <authorList>
            <person name="Blom J."/>
        </authorList>
    </citation>
    <scope>NUCLEOTIDE SEQUENCE</scope>
    <source>
        <strain evidence="2">Type strain: CPO20170097</strain>
    </source>
</reference>
<evidence type="ECO:0000313" key="3">
    <source>
        <dbReference type="Proteomes" id="UP001152651"/>
    </source>
</evidence>
<keyword evidence="1" id="KW-0472">Membrane</keyword>
<evidence type="ECO:0000256" key="1">
    <source>
        <dbReference type="SAM" id="Phobius"/>
    </source>
</evidence>
<dbReference type="EMBL" id="CALSBS010000032">
    <property type="protein sequence ID" value="CAH6661954.1"/>
    <property type="molecule type" value="Genomic_DNA"/>
</dbReference>
<dbReference type="Proteomes" id="UP001152651">
    <property type="component" value="Unassembled WGS sequence"/>
</dbReference>
<dbReference type="RefSeq" id="WP_253899122.1">
    <property type="nucleotide sequence ID" value="NZ_CALSBS010000032.1"/>
</dbReference>
<keyword evidence="1" id="KW-0812">Transmembrane</keyword>
<keyword evidence="1" id="KW-1133">Transmembrane helix</keyword>
<gene>
    <name evidence="2" type="ORF">FBBNIHIM_22875</name>
</gene>
<organism evidence="2 3">
    <name type="scientific">Pseudocitrobacter vendiensis</name>
    <dbReference type="NCBI Taxonomy" id="2488306"/>
    <lineage>
        <taxon>Bacteria</taxon>
        <taxon>Pseudomonadati</taxon>
        <taxon>Pseudomonadota</taxon>
        <taxon>Gammaproteobacteria</taxon>
        <taxon>Enterobacterales</taxon>
        <taxon>Enterobacteriaceae</taxon>
        <taxon>Pseudocitrobacter</taxon>
    </lineage>
</organism>